<reference evidence="2" key="1">
    <citation type="journal article" date="2013" name="Nat. Genet.">
        <title>The Capsella rubella genome and the genomic consequences of rapid mating system evolution.</title>
        <authorList>
            <person name="Slotte T."/>
            <person name="Hazzouri K.M."/>
            <person name="Agren J.A."/>
            <person name="Koenig D."/>
            <person name="Maumus F."/>
            <person name="Guo Y.L."/>
            <person name="Steige K."/>
            <person name="Platts A.E."/>
            <person name="Escobar J.S."/>
            <person name="Newman L.K."/>
            <person name="Wang W."/>
            <person name="Mandakova T."/>
            <person name="Vello E."/>
            <person name="Smith L.M."/>
            <person name="Henz S.R."/>
            <person name="Steffen J."/>
            <person name="Takuno S."/>
            <person name="Brandvain Y."/>
            <person name="Coop G."/>
            <person name="Andolfatto P."/>
            <person name="Hu T.T."/>
            <person name="Blanchette M."/>
            <person name="Clark R.M."/>
            <person name="Quesneville H."/>
            <person name="Nordborg M."/>
            <person name="Gaut B.S."/>
            <person name="Lysak M.A."/>
            <person name="Jenkins J."/>
            <person name="Grimwood J."/>
            <person name="Chapman J."/>
            <person name="Prochnik S."/>
            <person name="Shu S."/>
            <person name="Rokhsar D."/>
            <person name="Schmutz J."/>
            <person name="Weigel D."/>
            <person name="Wright S.I."/>
        </authorList>
    </citation>
    <scope>NUCLEOTIDE SEQUENCE [LARGE SCALE GENOMIC DNA]</scope>
    <source>
        <strain evidence="2">cv. Monte Gargano</strain>
    </source>
</reference>
<evidence type="ECO:0000313" key="2">
    <source>
        <dbReference type="Proteomes" id="UP000029121"/>
    </source>
</evidence>
<proteinExistence type="predicted"/>
<dbReference type="AlphaFoldDB" id="R0H6N7"/>
<sequence>MVILFFQHVPLFPIALHLQSQSLKFRHRRRTSFPLCRLIFNLHDPFIPLFEQLVQKRRVLHCSSQEGHHMPLFLLCSFYPLFHSFDVAFRGLVLLSQTHQLQHQHLLLPPELVASVMA</sequence>
<evidence type="ECO:0000313" key="1">
    <source>
        <dbReference type="EMBL" id="EOA24959.1"/>
    </source>
</evidence>
<gene>
    <name evidence="1" type="ORF">CARUB_v10018256mg</name>
</gene>
<accession>R0H6N7</accession>
<organism evidence="1 2">
    <name type="scientific">Capsella rubella</name>
    <dbReference type="NCBI Taxonomy" id="81985"/>
    <lineage>
        <taxon>Eukaryota</taxon>
        <taxon>Viridiplantae</taxon>
        <taxon>Streptophyta</taxon>
        <taxon>Embryophyta</taxon>
        <taxon>Tracheophyta</taxon>
        <taxon>Spermatophyta</taxon>
        <taxon>Magnoliopsida</taxon>
        <taxon>eudicotyledons</taxon>
        <taxon>Gunneridae</taxon>
        <taxon>Pentapetalae</taxon>
        <taxon>rosids</taxon>
        <taxon>malvids</taxon>
        <taxon>Brassicales</taxon>
        <taxon>Brassicaceae</taxon>
        <taxon>Camelineae</taxon>
        <taxon>Capsella</taxon>
    </lineage>
</organism>
<keyword evidence="2" id="KW-1185">Reference proteome</keyword>
<dbReference type="Proteomes" id="UP000029121">
    <property type="component" value="Unassembled WGS sequence"/>
</dbReference>
<protein>
    <submittedName>
        <fullName evidence="1">Uncharacterized protein</fullName>
    </submittedName>
</protein>
<dbReference type="EMBL" id="KB870809">
    <property type="protein sequence ID" value="EOA24959.1"/>
    <property type="molecule type" value="Genomic_DNA"/>
</dbReference>
<name>R0H6N7_9BRAS</name>